<name>A0A5B7F099_PORTR</name>
<sequence>MQENVILMTGSTRHNWLTEEREMPGSLCLQPLLLHKTRLCLLGVLLGLCMLCVTASSAPKVQYAVVMFLG</sequence>
<evidence type="ECO:0000313" key="3">
    <source>
        <dbReference type="Proteomes" id="UP000324222"/>
    </source>
</evidence>
<keyword evidence="1" id="KW-0472">Membrane</keyword>
<protein>
    <submittedName>
        <fullName evidence="2">Uncharacterized protein</fullName>
    </submittedName>
</protein>
<keyword evidence="1" id="KW-0812">Transmembrane</keyword>
<accession>A0A5B7F099</accession>
<evidence type="ECO:0000256" key="1">
    <source>
        <dbReference type="SAM" id="Phobius"/>
    </source>
</evidence>
<keyword evidence="3" id="KW-1185">Reference proteome</keyword>
<proteinExistence type="predicted"/>
<keyword evidence="1" id="KW-1133">Transmembrane helix</keyword>
<dbReference type="Proteomes" id="UP000324222">
    <property type="component" value="Unassembled WGS sequence"/>
</dbReference>
<organism evidence="2 3">
    <name type="scientific">Portunus trituberculatus</name>
    <name type="common">Swimming crab</name>
    <name type="synonym">Neptunus trituberculatus</name>
    <dbReference type="NCBI Taxonomy" id="210409"/>
    <lineage>
        <taxon>Eukaryota</taxon>
        <taxon>Metazoa</taxon>
        <taxon>Ecdysozoa</taxon>
        <taxon>Arthropoda</taxon>
        <taxon>Crustacea</taxon>
        <taxon>Multicrustacea</taxon>
        <taxon>Malacostraca</taxon>
        <taxon>Eumalacostraca</taxon>
        <taxon>Eucarida</taxon>
        <taxon>Decapoda</taxon>
        <taxon>Pleocyemata</taxon>
        <taxon>Brachyura</taxon>
        <taxon>Eubrachyura</taxon>
        <taxon>Portunoidea</taxon>
        <taxon>Portunidae</taxon>
        <taxon>Portuninae</taxon>
        <taxon>Portunus</taxon>
    </lineage>
</organism>
<dbReference type="AlphaFoldDB" id="A0A5B7F099"/>
<evidence type="ECO:0000313" key="2">
    <source>
        <dbReference type="EMBL" id="MPC38689.1"/>
    </source>
</evidence>
<dbReference type="EMBL" id="VSRR010004140">
    <property type="protein sequence ID" value="MPC38689.1"/>
    <property type="molecule type" value="Genomic_DNA"/>
</dbReference>
<feature type="transmembrane region" description="Helical" evidence="1">
    <location>
        <begin position="39"/>
        <end position="58"/>
    </location>
</feature>
<gene>
    <name evidence="2" type="ORF">E2C01_032200</name>
</gene>
<reference evidence="2 3" key="1">
    <citation type="submission" date="2019-05" db="EMBL/GenBank/DDBJ databases">
        <title>Another draft genome of Portunus trituberculatus and its Hox gene families provides insights of decapod evolution.</title>
        <authorList>
            <person name="Jeong J.-H."/>
            <person name="Song I."/>
            <person name="Kim S."/>
            <person name="Choi T."/>
            <person name="Kim D."/>
            <person name="Ryu S."/>
            <person name="Kim W."/>
        </authorList>
    </citation>
    <scope>NUCLEOTIDE SEQUENCE [LARGE SCALE GENOMIC DNA]</scope>
    <source>
        <tissue evidence="2">Muscle</tissue>
    </source>
</reference>
<comment type="caution">
    <text evidence="2">The sequence shown here is derived from an EMBL/GenBank/DDBJ whole genome shotgun (WGS) entry which is preliminary data.</text>
</comment>